<dbReference type="AlphaFoldDB" id="A0A6C0HJC0"/>
<evidence type="ECO:0000313" key="1">
    <source>
        <dbReference type="EMBL" id="QHT80457.1"/>
    </source>
</evidence>
<organism evidence="1">
    <name type="scientific">viral metagenome</name>
    <dbReference type="NCBI Taxonomy" id="1070528"/>
    <lineage>
        <taxon>unclassified sequences</taxon>
        <taxon>metagenomes</taxon>
        <taxon>organismal metagenomes</taxon>
    </lineage>
</organism>
<name>A0A6C0HJC0_9ZZZZ</name>
<accession>A0A6C0HJC0</accession>
<sequence length="76" mass="8742">MYFLQCIDYLFNTKLHGSDIVKAVQNAHVFCVSISCGLGLVYYAHYSFDVIPFLTKMCPNLTLTECVECYSLFWVN</sequence>
<proteinExistence type="predicted"/>
<reference evidence="1" key="1">
    <citation type="journal article" date="2020" name="Nature">
        <title>Giant virus diversity and host interactions through global metagenomics.</title>
        <authorList>
            <person name="Schulz F."/>
            <person name="Roux S."/>
            <person name="Paez-Espino D."/>
            <person name="Jungbluth S."/>
            <person name="Walsh D.A."/>
            <person name="Denef V.J."/>
            <person name="McMahon K.D."/>
            <person name="Konstantinidis K.T."/>
            <person name="Eloe-Fadrosh E.A."/>
            <person name="Kyrpides N.C."/>
            <person name="Woyke T."/>
        </authorList>
    </citation>
    <scope>NUCLEOTIDE SEQUENCE</scope>
    <source>
        <strain evidence="1">GVMAG-M-3300023184-120</strain>
    </source>
</reference>
<protein>
    <submittedName>
        <fullName evidence="1">Uncharacterized protein</fullName>
    </submittedName>
</protein>
<dbReference type="EMBL" id="MN739969">
    <property type="protein sequence ID" value="QHT80457.1"/>
    <property type="molecule type" value="Genomic_DNA"/>
</dbReference>